<proteinExistence type="predicted"/>
<evidence type="ECO:0000256" key="1">
    <source>
        <dbReference type="SAM" id="MobiDB-lite"/>
    </source>
</evidence>
<organism evidence="2 3">
    <name type="scientific">Saccharomonospora viridis</name>
    <dbReference type="NCBI Taxonomy" id="1852"/>
    <lineage>
        <taxon>Bacteria</taxon>
        <taxon>Bacillati</taxon>
        <taxon>Actinomycetota</taxon>
        <taxon>Actinomycetes</taxon>
        <taxon>Pseudonocardiales</taxon>
        <taxon>Pseudonocardiaceae</taxon>
        <taxon>Saccharomonospora</taxon>
    </lineage>
</organism>
<comment type="caution">
    <text evidence="2">The sequence shown here is derived from an EMBL/GenBank/DDBJ whole genome shotgun (WGS) entry which is preliminary data.</text>
</comment>
<feature type="compositionally biased region" description="Basic and acidic residues" evidence="1">
    <location>
        <begin position="143"/>
        <end position="153"/>
    </location>
</feature>
<name>A0A837DA06_9PSEU</name>
<accession>A0A837DA06</accession>
<dbReference type="RefSeq" id="WP_015786793.1">
    <property type="nucleotide sequence ID" value="NZ_FOWS01000006.1"/>
</dbReference>
<dbReference type="AlphaFoldDB" id="A0A837DA06"/>
<sequence>MTTENGTDGAQLADEIRLLVDLVVERAKPWLDSVLEAGHGHGHTDTGTEADTPTGAAGTGAEGSQWCPLCAVVAVFRGERVDVAARIVEHVTQLLALLRAVLADRWAPEDGIHMPGFRPAPNSQRPEGRRDGRVQHVTVRPRSQWEPDAGDRD</sequence>
<feature type="compositionally biased region" description="Low complexity" evidence="1">
    <location>
        <begin position="47"/>
        <end position="56"/>
    </location>
</feature>
<gene>
    <name evidence="2" type="ORF">MINT15_24130</name>
</gene>
<reference evidence="2 3" key="1">
    <citation type="submission" date="2014-10" db="EMBL/GenBank/DDBJ databases">
        <title>Genome sequence of Micropolyspora internatus JCM3315.</title>
        <authorList>
            <person name="Shin S.-K."/>
            <person name="Yi H."/>
        </authorList>
    </citation>
    <scope>NUCLEOTIDE SEQUENCE [LARGE SCALE GENOMIC DNA]</scope>
    <source>
        <strain evidence="2 3">JCM 3315</strain>
    </source>
</reference>
<feature type="region of interest" description="Disordered" evidence="1">
    <location>
        <begin position="39"/>
        <end position="62"/>
    </location>
</feature>
<feature type="region of interest" description="Disordered" evidence="1">
    <location>
        <begin position="110"/>
        <end position="153"/>
    </location>
</feature>
<dbReference type="EMBL" id="JRZE01000005">
    <property type="protein sequence ID" value="KHF43688.1"/>
    <property type="molecule type" value="Genomic_DNA"/>
</dbReference>
<evidence type="ECO:0000313" key="3">
    <source>
        <dbReference type="Proteomes" id="UP000030848"/>
    </source>
</evidence>
<evidence type="ECO:0000313" key="2">
    <source>
        <dbReference type="EMBL" id="KHF43688.1"/>
    </source>
</evidence>
<protein>
    <submittedName>
        <fullName evidence="2">Uncharacterized protein</fullName>
    </submittedName>
</protein>
<dbReference type="OMA" id="WAPEDGI"/>
<dbReference type="OrthoDB" id="5196858at2"/>
<dbReference type="Proteomes" id="UP000030848">
    <property type="component" value="Unassembled WGS sequence"/>
</dbReference>